<dbReference type="AlphaFoldDB" id="A0A1G7SVA4"/>
<protein>
    <recommendedName>
        <fullName evidence="1">3-keto-alpha-glucoside-1,2-lyase/3-keto-2-hydroxy-glucal hydratase domain-containing protein</fullName>
    </recommendedName>
</protein>
<dbReference type="InterPro" id="IPR010496">
    <property type="entry name" value="AL/BT2_dom"/>
</dbReference>
<dbReference type="OrthoDB" id="8217716at2"/>
<evidence type="ECO:0000313" key="3">
    <source>
        <dbReference type="Proteomes" id="UP000199495"/>
    </source>
</evidence>
<gene>
    <name evidence="2" type="ORF">SAMN04487974_101750</name>
</gene>
<dbReference type="GO" id="GO:0016787">
    <property type="term" value="F:hydrolase activity"/>
    <property type="evidence" value="ECO:0007669"/>
    <property type="project" value="InterPro"/>
</dbReference>
<keyword evidence="3" id="KW-1185">Reference proteome</keyword>
<proteinExistence type="predicted"/>
<sequence>MRYVNVITASVAAVLVSTGAISQEIDIPRDVQSQVTEVWEPIPAEVDAPDGAIPSDAIALFDGENLDAWESANGGPAEWTVEDGVLSVARGTGDIITSEGFCDIQLHMEWRVSEDTEGYDGQDRGNSGVKIQDRYEVQILDSIDNPTYVNGQAASIYKQHAPLVNASRAPGEWQTYDIIFEAPIFGENGSVRKPAYMTVLHNGVVVQNHAQVQGTTAWVGYPTYTEHGCDPIRLQDHNADVDFRNIWVRPL</sequence>
<evidence type="ECO:0000259" key="1">
    <source>
        <dbReference type="Pfam" id="PF06439"/>
    </source>
</evidence>
<name>A0A1G7SVA4_9HYPH</name>
<evidence type="ECO:0000313" key="2">
    <source>
        <dbReference type="EMBL" id="SDG26963.1"/>
    </source>
</evidence>
<feature type="domain" description="3-keto-alpha-glucoside-1,2-lyase/3-keto-2-hydroxy-glucal hydratase" evidence="1">
    <location>
        <begin position="57"/>
        <end position="249"/>
    </location>
</feature>
<dbReference type="RefSeq" id="WP_090591665.1">
    <property type="nucleotide sequence ID" value="NZ_FNCS01000001.1"/>
</dbReference>
<dbReference type="Proteomes" id="UP000199495">
    <property type="component" value="Unassembled WGS sequence"/>
</dbReference>
<dbReference type="STRING" id="440168.SAMN04487974_101750"/>
<reference evidence="2 3" key="1">
    <citation type="submission" date="2016-10" db="EMBL/GenBank/DDBJ databases">
        <authorList>
            <person name="de Groot N.N."/>
        </authorList>
    </citation>
    <scope>NUCLEOTIDE SEQUENCE [LARGE SCALE GENOMIC DNA]</scope>
    <source>
        <strain evidence="2 3">CGMCC 1.10267</strain>
    </source>
</reference>
<dbReference type="Gene3D" id="2.60.120.560">
    <property type="entry name" value="Exo-inulinase, domain 1"/>
    <property type="match status" value="1"/>
</dbReference>
<dbReference type="Pfam" id="PF06439">
    <property type="entry name" value="3keto-disac_hyd"/>
    <property type="match status" value="1"/>
</dbReference>
<organism evidence="2 3">
    <name type="scientific">Pelagibacterium luteolum</name>
    <dbReference type="NCBI Taxonomy" id="440168"/>
    <lineage>
        <taxon>Bacteria</taxon>
        <taxon>Pseudomonadati</taxon>
        <taxon>Pseudomonadota</taxon>
        <taxon>Alphaproteobacteria</taxon>
        <taxon>Hyphomicrobiales</taxon>
        <taxon>Devosiaceae</taxon>
        <taxon>Pelagibacterium</taxon>
    </lineage>
</organism>
<dbReference type="EMBL" id="FNCS01000001">
    <property type="protein sequence ID" value="SDG26963.1"/>
    <property type="molecule type" value="Genomic_DNA"/>
</dbReference>
<accession>A0A1G7SVA4</accession>